<reference evidence="9" key="1">
    <citation type="submission" date="2021-01" db="EMBL/GenBank/DDBJ databases">
        <title>Whole genome shotgun sequence of Virgisporangium aliadipatigenens NBRC 105644.</title>
        <authorList>
            <person name="Komaki H."/>
            <person name="Tamura T."/>
        </authorList>
    </citation>
    <scope>NUCLEOTIDE SEQUENCE</scope>
    <source>
        <strain evidence="9">NBRC 105644</strain>
    </source>
</reference>
<comment type="similarity">
    <text evidence="2">Belongs to the MmpS family.</text>
</comment>
<comment type="subcellular location">
    <subcellularLocation>
        <location evidence="1">Cell membrane</location>
    </subcellularLocation>
</comment>
<evidence type="ECO:0000256" key="5">
    <source>
        <dbReference type="ARBA" id="ARBA00022989"/>
    </source>
</evidence>
<dbReference type="RefSeq" id="WP_203902239.1">
    <property type="nucleotide sequence ID" value="NZ_BOPF01000022.1"/>
</dbReference>
<evidence type="ECO:0000256" key="2">
    <source>
        <dbReference type="ARBA" id="ARBA00007531"/>
    </source>
</evidence>
<evidence type="ECO:0000256" key="7">
    <source>
        <dbReference type="SAM" id="MobiDB-lite"/>
    </source>
</evidence>
<name>A0A8J4DTB4_9ACTN</name>
<evidence type="ECO:0000256" key="8">
    <source>
        <dbReference type="SAM" id="Phobius"/>
    </source>
</evidence>
<keyword evidence="10" id="KW-1185">Reference proteome</keyword>
<gene>
    <name evidence="9" type="ORF">Val02_56490</name>
</gene>
<dbReference type="InterPro" id="IPR038468">
    <property type="entry name" value="MmpS_C"/>
</dbReference>
<keyword evidence="3" id="KW-1003">Cell membrane</keyword>
<keyword evidence="6 8" id="KW-0472">Membrane</keyword>
<dbReference type="Pfam" id="PF05423">
    <property type="entry name" value="Mycobact_memb"/>
    <property type="match status" value="1"/>
</dbReference>
<dbReference type="GO" id="GO:0005886">
    <property type="term" value="C:plasma membrane"/>
    <property type="evidence" value="ECO:0007669"/>
    <property type="project" value="UniProtKB-SubCell"/>
</dbReference>
<dbReference type="Gene3D" id="2.60.40.2880">
    <property type="entry name" value="MmpS1-5, C-terminal soluble domain"/>
    <property type="match status" value="1"/>
</dbReference>
<dbReference type="InterPro" id="IPR008693">
    <property type="entry name" value="MmpS"/>
</dbReference>
<evidence type="ECO:0000313" key="9">
    <source>
        <dbReference type="EMBL" id="GIJ48763.1"/>
    </source>
</evidence>
<dbReference type="AlphaFoldDB" id="A0A8J4DTB4"/>
<protein>
    <recommendedName>
        <fullName evidence="11">MmpS family membrane protein</fullName>
    </recommendedName>
</protein>
<accession>A0A8J4DTB4</accession>
<evidence type="ECO:0000256" key="3">
    <source>
        <dbReference type="ARBA" id="ARBA00022475"/>
    </source>
</evidence>
<dbReference type="EMBL" id="BOPF01000022">
    <property type="protein sequence ID" value="GIJ48763.1"/>
    <property type="molecule type" value="Genomic_DNA"/>
</dbReference>
<sequence length="169" mass="17547">MNLLRIKRSWAFLPSVVGTVVILVVAVLAGTSLQNRSGAAPPLRLSAADASASPAPGLPTGGPVLSPAPGGSGSPAPSFEAVVTYEVTGDGKAKIQYNNEQFDRLEVAEATLPWRIAFPAEGPLMVVTAQRLDSDAGGIGCRIWRYETLNTVRSGSGPFARVGCVLTDD</sequence>
<comment type="caution">
    <text evidence="9">The sequence shown here is derived from an EMBL/GenBank/DDBJ whole genome shotgun (WGS) entry which is preliminary data.</text>
</comment>
<dbReference type="Proteomes" id="UP000619260">
    <property type="component" value="Unassembled WGS sequence"/>
</dbReference>
<feature type="region of interest" description="Disordered" evidence="7">
    <location>
        <begin position="49"/>
        <end position="75"/>
    </location>
</feature>
<evidence type="ECO:0008006" key="11">
    <source>
        <dbReference type="Google" id="ProtNLM"/>
    </source>
</evidence>
<evidence type="ECO:0000256" key="6">
    <source>
        <dbReference type="ARBA" id="ARBA00023136"/>
    </source>
</evidence>
<organism evidence="9 10">
    <name type="scientific">Virgisporangium aliadipatigenens</name>
    <dbReference type="NCBI Taxonomy" id="741659"/>
    <lineage>
        <taxon>Bacteria</taxon>
        <taxon>Bacillati</taxon>
        <taxon>Actinomycetota</taxon>
        <taxon>Actinomycetes</taxon>
        <taxon>Micromonosporales</taxon>
        <taxon>Micromonosporaceae</taxon>
        <taxon>Virgisporangium</taxon>
    </lineage>
</organism>
<feature type="transmembrane region" description="Helical" evidence="8">
    <location>
        <begin position="12"/>
        <end position="33"/>
    </location>
</feature>
<evidence type="ECO:0000256" key="1">
    <source>
        <dbReference type="ARBA" id="ARBA00004236"/>
    </source>
</evidence>
<evidence type="ECO:0000256" key="4">
    <source>
        <dbReference type="ARBA" id="ARBA00022692"/>
    </source>
</evidence>
<evidence type="ECO:0000313" key="10">
    <source>
        <dbReference type="Proteomes" id="UP000619260"/>
    </source>
</evidence>
<keyword evidence="5 8" id="KW-1133">Transmembrane helix</keyword>
<proteinExistence type="inferred from homology"/>
<keyword evidence="4 8" id="KW-0812">Transmembrane</keyword>
<feature type="compositionally biased region" description="Low complexity" evidence="7">
    <location>
        <begin position="61"/>
        <end position="75"/>
    </location>
</feature>